<dbReference type="OrthoDB" id="409792at2759"/>
<keyword evidence="6 10" id="KW-0472">Membrane</keyword>
<evidence type="ECO:0000256" key="5">
    <source>
        <dbReference type="ARBA" id="ARBA00022989"/>
    </source>
</evidence>
<evidence type="ECO:0000256" key="7">
    <source>
        <dbReference type="ARBA" id="ARBA00035120"/>
    </source>
</evidence>
<dbReference type="GO" id="GO:1903425">
    <property type="term" value="F:fluoride transmembrane transporter activity"/>
    <property type="evidence" value="ECO:0007669"/>
    <property type="project" value="TreeGrafter"/>
</dbReference>
<dbReference type="PANTHER" id="PTHR28259">
    <property type="entry name" value="FLUORIDE EXPORT PROTEIN 1-RELATED"/>
    <property type="match status" value="1"/>
</dbReference>
<comment type="caution">
    <text evidence="11">The sequence shown here is derived from an EMBL/GenBank/DDBJ whole genome shotgun (WGS) entry which is preliminary data.</text>
</comment>
<accession>A0A8H4J0S1</accession>
<dbReference type="InterPro" id="IPR003691">
    <property type="entry name" value="FluC"/>
</dbReference>
<dbReference type="Proteomes" id="UP000572817">
    <property type="component" value="Unassembled WGS sequence"/>
</dbReference>
<feature type="compositionally biased region" description="Basic and acidic residues" evidence="9">
    <location>
        <begin position="93"/>
        <end position="108"/>
    </location>
</feature>
<evidence type="ECO:0000256" key="10">
    <source>
        <dbReference type="SAM" id="Phobius"/>
    </source>
</evidence>
<proteinExistence type="inferred from homology"/>
<dbReference type="AlphaFoldDB" id="A0A8H4J0S1"/>
<evidence type="ECO:0000313" key="11">
    <source>
        <dbReference type="EMBL" id="KAF4310696.1"/>
    </source>
</evidence>
<feature type="region of interest" description="Disordered" evidence="9">
    <location>
        <begin position="1"/>
        <end position="154"/>
    </location>
</feature>
<evidence type="ECO:0000256" key="8">
    <source>
        <dbReference type="ARBA" id="ARBA00035585"/>
    </source>
</evidence>
<feature type="transmembrane region" description="Helical" evidence="10">
    <location>
        <begin position="265"/>
        <end position="286"/>
    </location>
</feature>
<feature type="transmembrane region" description="Helical" evidence="10">
    <location>
        <begin position="169"/>
        <end position="188"/>
    </location>
</feature>
<comment type="catalytic activity">
    <reaction evidence="8">
        <text>fluoride(in) = fluoride(out)</text>
        <dbReference type="Rhea" id="RHEA:76159"/>
        <dbReference type="ChEBI" id="CHEBI:17051"/>
    </reaction>
    <physiologicalReaction direction="left-to-right" evidence="8">
        <dbReference type="Rhea" id="RHEA:76160"/>
    </physiologicalReaction>
</comment>
<feature type="transmembrane region" description="Helical" evidence="10">
    <location>
        <begin position="360"/>
        <end position="382"/>
    </location>
</feature>
<feature type="compositionally biased region" description="Basic and acidic residues" evidence="9">
    <location>
        <begin position="56"/>
        <end position="71"/>
    </location>
</feature>
<dbReference type="Pfam" id="PF02537">
    <property type="entry name" value="CRCB"/>
    <property type="match status" value="2"/>
</dbReference>
<keyword evidence="5 10" id="KW-1133">Transmembrane helix</keyword>
<reference evidence="11" key="1">
    <citation type="submission" date="2020-04" db="EMBL/GenBank/DDBJ databases">
        <title>Genome Assembly and Annotation of Botryosphaeria dothidea sdau 11-99, a Latent Pathogen of Apple Fruit Ring Rot in China.</title>
        <authorList>
            <person name="Yu C."/>
            <person name="Diao Y."/>
            <person name="Lu Q."/>
            <person name="Zhao J."/>
            <person name="Cui S."/>
            <person name="Peng C."/>
            <person name="He B."/>
            <person name="Liu H."/>
        </authorList>
    </citation>
    <scope>NUCLEOTIDE SEQUENCE [LARGE SCALE GENOMIC DNA]</scope>
    <source>
        <strain evidence="11">Sdau11-99</strain>
    </source>
</reference>
<organism evidence="11 12">
    <name type="scientific">Botryosphaeria dothidea</name>
    <dbReference type="NCBI Taxonomy" id="55169"/>
    <lineage>
        <taxon>Eukaryota</taxon>
        <taxon>Fungi</taxon>
        <taxon>Dikarya</taxon>
        <taxon>Ascomycota</taxon>
        <taxon>Pezizomycotina</taxon>
        <taxon>Dothideomycetes</taxon>
        <taxon>Dothideomycetes incertae sedis</taxon>
        <taxon>Botryosphaeriales</taxon>
        <taxon>Botryosphaeriaceae</taxon>
        <taxon>Botryosphaeria</taxon>
    </lineage>
</organism>
<comment type="subcellular location">
    <subcellularLocation>
        <location evidence="2">Cell membrane</location>
        <topology evidence="2">Multi-pass membrane protein</topology>
    </subcellularLocation>
</comment>
<evidence type="ECO:0000256" key="2">
    <source>
        <dbReference type="ARBA" id="ARBA00004651"/>
    </source>
</evidence>
<evidence type="ECO:0000313" key="12">
    <source>
        <dbReference type="Proteomes" id="UP000572817"/>
    </source>
</evidence>
<feature type="compositionally biased region" description="Polar residues" evidence="9">
    <location>
        <begin position="109"/>
        <end position="122"/>
    </location>
</feature>
<keyword evidence="3" id="KW-1003">Cell membrane</keyword>
<dbReference type="PANTHER" id="PTHR28259:SF1">
    <property type="entry name" value="FLUORIDE EXPORT PROTEIN 1-RELATED"/>
    <property type="match status" value="1"/>
</dbReference>
<feature type="compositionally biased region" description="Basic and acidic residues" evidence="9">
    <location>
        <begin position="1"/>
        <end position="12"/>
    </location>
</feature>
<dbReference type="EMBL" id="WWBZ02000013">
    <property type="protein sequence ID" value="KAF4310696.1"/>
    <property type="molecule type" value="Genomic_DNA"/>
</dbReference>
<evidence type="ECO:0000256" key="1">
    <source>
        <dbReference type="ARBA" id="ARBA00002598"/>
    </source>
</evidence>
<protein>
    <submittedName>
        <fullName evidence="11">Chromosome condensation protein</fullName>
    </submittedName>
</protein>
<evidence type="ECO:0000256" key="9">
    <source>
        <dbReference type="SAM" id="MobiDB-lite"/>
    </source>
</evidence>
<feature type="transmembrane region" description="Helical" evidence="10">
    <location>
        <begin position="420"/>
        <end position="439"/>
    </location>
</feature>
<evidence type="ECO:0000256" key="4">
    <source>
        <dbReference type="ARBA" id="ARBA00022692"/>
    </source>
</evidence>
<comment type="function">
    <text evidence="1">Fluoride channel required for the rapid expulsion of cytoplasmic fluoride.</text>
</comment>
<keyword evidence="4 10" id="KW-0812">Transmembrane</keyword>
<comment type="similarity">
    <text evidence="7">Belongs to the fluoride channel Fluc/FEX (TC 1.A.43) family.</text>
</comment>
<feature type="transmembrane region" description="Helical" evidence="10">
    <location>
        <begin position="484"/>
        <end position="506"/>
    </location>
</feature>
<feature type="transmembrane region" description="Helical" evidence="10">
    <location>
        <begin position="388"/>
        <end position="408"/>
    </location>
</feature>
<feature type="compositionally biased region" description="Basic and acidic residues" evidence="9">
    <location>
        <begin position="144"/>
        <end position="153"/>
    </location>
</feature>
<keyword evidence="12" id="KW-1185">Reference proteome</keyword>
<feature type="compositionally biased region" description="Polar residues" evidence="9">
    <location>
        <begin position="18"/>
        <end position="28"/>
    </location>
</feature>
<evidence type="ECO:0000256" key="6">
    <source>
        <dbReference type="ARBA" id="ARBA00023136"/>
    </source>
</evidence>
<evidence type="ECO:0000256" key="3">
    <source>
        <dbReference type="ARBA" id="ARBA00022475"/>
    </source>
</evidence>
<dbReference type="GO" id="GO:0005886">
    <property type="term" value="C:plasma membrane"/>
    <property type="evidence" value="ECO:0007669"/>
    <property type="project" value="UniProtKB-SubCell"/>
</dbReference>
<feature type="transmembrane region" description="Helical" evidence="10">
    <location>
        <begin position="319"/>
        <end position="339"/>
    </location>
</feature>
<gene>
    <name evidence="11" type="ORF">GTA08_BOTSDO13738</name>
</gene>
<sequence>MASSLTHDEHSTPHGQRHSVTSSTMQNAESDDEPTPPGFANLDEIEAPLPAITEEEQPRLEGEQAETRDTRSALANLDEIEAPQPVYSNEGRPSLEQRFEAEKQHRTTNDQSPTSSSSQTAVASGGDGIAAEEGVGGQHSHRRGGYEEKRDTTGEEGNMLERLIGKERMAMFCTSSYLIFFALLGTLTRLGLQALTIYPGAPVALGELWANAAGTAVMGFLAEDRALFAQELERAAARRADNDGGEGVSREEFIRTQNVAVKKQIPLYLGLTVGFCGCFTTFSSFMRDAFLALSNNLDADLVRTTASAAPRNDGRSVEAVLAVLILEVATCLVALDFGAHVAMAVERPLRGIARVNWLEALDLAVVVVAWPAWIGAVMLAIWPPHDRWRGVAVFALVFGPVGCLLRFVLSMRLNALVPRFPLGTFVANVFGTLVLAASWDLQHAGSAGNVGCQVLQGVQDGFCGCLTTVSTWMLELKGLRRLHAYVYGACSVGIGLAVVVVVMGSLRWADGFDAAQCRT</sequence>
<name>A0A8H4J0S1_9PEZI</name>